<dbReference type="AlphaFoldDB" id="A0A317XBE5"/>
<feature type="compositionally biased region" description="Pro residues" evidence="1">
    <location>
        <begin position="22"/>
        <end position="31"/>
    </location>
</feature>
<organism evidence="2 3">
    <name type="scientific">Aspergillus sclerotioniger CBS 115572</name>
    <dbReference type="NCBI Taxonomy" id="1450535"/>
    <lineage>
        <taxon>Eukaryota</taxon>
        <taxon>Fungi</taxon>
        <taxon>Dikarya</taxon>
        <taxon>Ascomycota</taxon>
        <taxon>Pezizomycotina</taxon>
        <taxon>Eurotiomycetes</taxon>
        <taxon>Eurotiomycetidae</taxon>
        <taxon>Eurotiales</taxon>
        <taxon>Aspergillaceae</taxon>
        <taxon>Aspergillus</taxon>
        <taxon>Aspergillus subgen. Circumdati</taxon>
    </lineage>
</organism>
<name>A0A317XBE5_9EURO</name>
<evidence type="ECO:0000313" key="2">
    <source>
        <dbReference type="EMBL" id="PWY94927.1"/>
    </source>
</evidence>
<keyword evidence="3" id="KW-1185">Reference proteome</keyword>
<accession>A0A317XBE5</accession>
<dbReference type="GeneID" id="37118650"/>
<proteinExistence type="predicted"/>
<comment type="caution">
    <text evidence="2">The sequence shown here is derived from an EMBL/GenBank/DDBJ whole genome shotgun (WGS) entry which is preliminary data.</text>
</comment>
<evidence type="ECO:0000256" key="1">
    <source>
        <dbReference type="SAM" id="MobiDB-lite"/>
    </source>
</evidence>
<dbReference type="EMBL" id="MSFK01000003">
    <property type="protein sequence ID" value="PWY94927.1"/>
    <property type="molecule type" value="Genomic_DNA"/>
</dbReference>
<dbReference type="RefSeq" id="XP_025471688.1">
    <property type="nucleotide sequence ID" value="XM_025616507.1"/>
</dbReference>
<gene>
    <name evidence="2" type="ORF">BO94DRAFT_605912</name>
</gene>
<protein>
    <submittedName>
        <fullName evidence="2">Uncharacterized protein</fullName>
    </submittedName>
</protein>
<evidence type="ECO:0000313" key="3">
    <source>
        <dbReference type="Proteomes" id="UP000246702"/>
    </source>
</evidence>
<sequence>MQIEFSAVAEDCGIVNKSAAYVPPPSPPPPTSTSTSTSHTLQHPIVLLPPKPDQEFESLSNKMLLHTNRAQRYGRLLKEYKANPEGGEGATSSITAATGITPTDTTPTGDENADNGFAVVNDDAAPNTASAVDADGSLANDNKKRKAAAPPASTSARNPSGKGPARNKNRVMRRKVAVEKAESLVQKFFREGKKEESDEEVLYKMQSLEKFKMEDLVEEEKMDTRNEIVYGMESCWGMDEKETVKDEGDGIYVE</sequence>
<dbReference type="Proteomes" id="UP000246702">
    <property type="component" value="Unassembled WGS sequence"/>
</dbReference>
<feature type="compositionally biased region" description="Low complexity" evidence="1">
    <location>
        <begin position="90"/>
        <end position="110"/>
    </location>
</feature>
<reference evidence="2 3" key="1">
    <citation type="submission" date="2016-12" db="EMBL/GenBank/DDBJ databases">
        <title>The genomes of Aspergillus section Nigri reveals drivers in fungal speciation.</title>
        <authorList>
            <consortium name="DOE Joint Genome Institute"/>
            <person name="Vesth T.C."/>
            <person name="Nybo J."/>
            <person name="Theobald S."/>
            <person name="Brandl J."/>
            <person name="Frisvad J.C."/>
            <person name="Nielsen K.F."/>
            <person name="Lyhne E.K."/>
            <person name="Kogle M.E."/>
            <person name="Kuo A."/>
            <person name="Riley R."/>
            <person name="Clum A."/>
            <person name="Nolan M."/>
            <person name="Lipzen A."/>
            <person name="Salamov A."/>
            <person name="Henrissat B."/>
            <person name="Wiebenga A."/>
            <person name="De Vries R.P."/>
            <person name="Grigoriev I.V."/>
            <person name="Mortensen U.H."/>
            <person name="Andersen M.R."/>
            <person name="Baker S.E."/>
        </authorList>
    </citation>
    <scope>NUCLEOTIDE SEQUENCE [LARGE SCALE GENOMIC DNA]</scope>
    <source>
        <strain evidence="2 3">CBS 115572</strain>
    </source>
</reference>
<feature type="region of interest" description="Disordered" evidence="1">
    <location>
        <begin position="18"/>
        <end position="42"/>
    </location>
</feature>
<feature type="region of interest" description="Disordered" evidence="1">
    <location>
        <begin position="82"/>
        <end position="171"/>
    </location>
</feature>